<dbReference type="SUPFAM" id="SSF53756">
    <property type="entry name" value="UDP-Glycosyltransferase/glycogen phosphorylase"/>
    <property type="match status" value="1"/>
</dbReference>
<dbReference type="PANTHER" id="PTHR46401:SF2">
    <property type="entry name" value="GLYCOSYLTRANSFERASE WBBK-RELATED"/>
    <property type="match status" value="1"/>
</dbReference>
<proteinExistence type="predicted"/>
<evidence type="ECO:0000313" key="3">
    <source>
        <dbReference type="EMBL" id="QNR23300.1"/>
    </source>
</evidence>
<name>A0A7H0VC52_9FLAO</name>
<dbReference type="KEGG" id="chyd:H4K34_13060"/>
<dbReference type="InterPro" id="IPR001296">
    <property type="entry name" value="Glyco_trans_1"/>
</dbReference>
<keyword evidence="4" id="KW-1185">Reference proteome</keyword>
<sequence length="355" mass="40033">MKAIKVLFVSRPNLYSQAGGDTVHVEQNRLFLTKAGVQCDFWDGHQNPKEYDLIHFFGLSRPAILLPLLKSGVPLVVSSIYVDYQQADRKASGLRAFLQRAFGQHALEYLKLIARSLKGRDKMPGLDYLMEGQRGSIQKILNRCDHLITASNAELEILRKDFSYEGAHSVVKLGTEHLPPLNPPREKKDVLCVARIEPLKNQLALIEAQKGSDWKLHIIGDAAPAHQAYLKKCKREAGPKVLFQGARNHEECASMFNKAKVHVLPSHYESTGLSSLEALHFGCQIVVNDHPINRELFQDQANFARVEDPEDLRNAIHKALKQKEDHSEWLKENFSWAKAARSILAIYLKHQKGGA</sequence>
<feature type="domain" description="Glycosyl transferase family 1" evidence="2">
    <location>
        <begin position="180"/>
        <end position="331"/>
    </location>
</feature>
<dbReference type="RefSeq" id="WP_210757829.1">
    <property type="nucleotide sequence ID" value="NZ_CP060139.1"/>
</dbReference>
<gene>
    <name evidence="3" type="ORF">H4K34_13060</name>
</gene>
<organism evidence="3 4">
    <name type="scientific">Croceimicrobium hydrocarbonivorans</name>
    <dbReference type="NCBI Taxonomy" id="2761580"/>
    <lineage>
        <taxon>Bacteria</taxon>
        <taxon>Pseudomonadati</taxon>
        <taxon>Bacteroidota</taxon>
        <taxon>Flavobacteriia</taxon>
        <taxon>Flavobacteriales</taxon>
        <taxon>Owenweeksiaceae</taxon>
        <taxon>Croceimicrobium</taxon>
    </lineage>
</organism>
<dbReference type="PANTHER" id="PTHR46401">
    <property type="entry name" value="GLYCOSYLTRANSFERASE WBBK-RELATED"/>
    <property type="match status" value="1"/>
</dbReference>
<dbReference type="EMBL" id="CP060139">
    <property type="protein sequence ID" value="QNR23300.1"/>
    <property type="molecule type" value="Genomic_DNA"/>
</dbReference>
<dbReference type="Gene3D" id="3.40.50.2000">
    <property type="entry name" value="Glycogen Phosphorylase B"/>
    <property type="match status" value="1"/>
</dbReference>
<dbReference type="Pfam" id="PF00534">
    <property type="entry name" value="Glycos_transf_1"/>
    <property type="match status" value="1"/>
</dbReference>
<dbReference type="GO" id="GO:0016757">
    <property type="term" value="F:glycosyltransferase activity"/>
    <property type="evidence" value="ECO:0007669"/>
    <property type="project" value="InterPro"/>
</dbReference>
<dbReference type="CDD" id="cd03801">
    <property type="entry name" value="GT4_PimA-like"/>
    <property type="match status" value="1"/>
</dbReference>
<protein>
    <submittedName>
        <fullName evidence="3">Glycosyltransferase family 4 protein</fullName>
    </submittedName>
</protein>
<evidence type="ECO:0000256" key="1">
    <source>
        <dbReference type="ARBA" id="ARBA00022679"/>
    </source>
</evidence>
<dbReference type="AlphaFoldDB" id="A0A7H0VC52"/>
<accession>A0A7H0VC52</accession>
<keyword evidence="1 3" id="KW-0808">Transferase</keyword>
<dbReference type="Proteomes" id="UP000516305">
    <property type="component" value="Chromosome"/>
</dbReference>
<evidence type="ECO:0000259" key="2">
    <source>
        <dbReference type="Pfam" id="PF00534"/>
    </source>
</evidence>
<reference evidence="3 4" key="1">
    <citation type="submission" date="2020-08" db="EMBL/GenBank/DDBJ databases">
        <title>Croceimicrobium hydrocarbonivorans gen. nov., sp. nov., a novel marine bacterium isolated from a bacterial consortium that degrades polyethylene terephthalate.</title>
        <authorList>
            <person name="Liu R."/>
        </authorList>
    </citation>
    <scope>NUCLEOTIDE SEQUENCE [LARGE SCALE GENOMIC DNA]</scope>
    <source>
        <strain evidence="3 4">A20-9</strain>
    </source>
</reference>
<evidence type="ECO:0000313" key="4">
    <source>
        <dbReference type="Proteomes" id="UP000516305"/>
    </source>
</evidence>